<feature type="compositionally biased region" description="Low complexity" evidence="1">
    <location>
        <begin position="53"/>
        <end position="70"/>
    </location>
</feature>
<evidence type="ECO:0000313" key="3">
    <source>
        <dbReference type="Proteomes" id="UP000747542"/>
    </source>
</evidence>
<gene>
    <name evidence="2" type="ORF">Hamer_G005164</name>
</gene>
<dbReference type="Proteomes" id="UP000747542">
    <property type="component" value="Unassembled WGS sequence"/>
</dbReference>
<accession>A0A8J5MV42</accession>
<evidence type="ECO:0000256" key="1">
    <source>
        <dbReference type="SAM" id="MobiDB-lite"/>
    </source>
</evidence>
<dbReference type="AlphaFoldDB" id="A0A8J5MV42"/>
<reference evidence="2" key="1">
    <citation type="journal article" date="2021" name="Sci. Adv.">
        <title>The American lobster genome reveals insights on longevity, neural, and immune adaptations.</title>
        <authorList>
            <person name="Polinski J.M."/>
            <person name="Zimin A.V."/>
            <person name="Clark K.F."/>
            <person name="Kohn A.B."/>
            <person name="Sadowski N."/>
            <person name="Timp W."/>
            <person name="Ptitsyn A."/>
            <person name="Khanna P."/>
            <person name="Romanova D.Y."/>
            <person name="Williams P."/>
            <person name="Greenwood S.J."/>
            <person name="Moroz L.L."/>
            <person name="Walt D.R."/>
            <person name="Bodnar A.G."/>
        </authorList>
    </citation>
    <scope>NUCLEOTIDE SEQUENCE</scope>
    <source>
        <strain evidence="2">GMGI-L3</strain>
    </source>
</reference>
<keyword evidence="3" id="KW-1185">Reference proteome</keyword>
<protein>
    <submittedName>
        <fullName evidence="2">Uncharacterized protein</fullName>
    </submittedName>
</protein>
<name>A0A8J5MV42_HOMAM</name>
<comment type="caution">
    <text evidence="2">The sequence shown here is derived from an EMBL/GenBank/DDBJ whole genome shotgun (WGS) entry which is preliminary data.</text>
</comment>
<dbReference type="EMBL" id="JAHLQT010024959">
    <property type="protein sequence ID" value="KAG7164751.1"/>
    <property type="molecule type" value="Genomic_DNA"/>
</dbReference>
<feature type="region of interest" description="Disordered" evidence="1">
    <location>
        <begin position="1"/>
        <end position="20"/>
    </location>
</feature>
<evidence type="ECO:0000313" key="2">
    <source>
        <dbReference type="EMBL" id="KAG7164751.1"/>
    </source>
</evidence>
<proteinExistence type="predicted"/>
<feature type="region of interest" description="Disordered" evidence="1">
    <location>
        <begin position="38"/>
        <end position="70"/>
    </location>
</feature>
<organism evidence="2 3">
    <name type="scientific">Homarus americanus</name>
    <name type="common">American lobster</name>
    <dbReference type="NCBI Taxonomy" id="6706"/>
    <lineage>
        <taxon>Eukaryota</taxon>
        <taxon>Metazoa</taxon>
        <taxon>Ecdysozoa</taxon>
        <taxon>Arthropoda</taxon>
        <taxon>Crustacea</taxon>
        <taxon>Multicrustacea</taxon>
        <taxon>Malacostraca</taxon>
        <taxon>Eumalacostraca</taxon>
        <taxon>Eucarida</taxon>
        <taxon>Decapoda</taxon>
        <taxon>Pleocyemata</taxon>
        <taxon>Astacidea</taxon>
        <taxon>Nephropoidea</taxon>
        <taxon>Nephropidae</taxon>
        <taxon>Homarus</taxon>
    </lineage>
</organism>
<sequence length="70" mass="6703">MAGLSMGGQQPVMGQTHSLGGGMTAMMGGLSVGSVSAGPVSGGMPQPVAGPVTTSGLGTNNTTLATKLWQ</sequence>